<keyword evidence="2" id="KW-1185">Reference proteome</keyword>
<accession>A0AAV9FF24</accession>
<dbReference type="Proteomes" id="UP001180020">
    <property type="component" value="Unassembled WGS sequence"/>
</dbReference>
<evidence type="ECO:0000313" key="2">
    <source>
        <dbReference type="Proteomes" id="UP001180020"/>
    </source>
</evidence>
<gene>
    <name evidence="1" type="ORF">QJS10_CPA01g00886</name>
</gene>
<proteinExistence type="predicted"/>
<reference evidence="1" key="2">
    <citation type="submission" date="2023-06" db="EMBL/GenBank/DDBJ databases">
        <authorList>
            <person name="Ma L."/>
            <person name="Liu K.-W."/>
            <person name="Li Z."/>
            <person name="Hsiao Y.-Y."/>
            <person name="Qi Y."/>
            <person name="Fu T."/>
            <person name="Tang G."/>
            <person name="Zhang D."/>
            <person name="Sun W.-H."/>
            <person name="Liu D.-K."/>
            <person name="Li Y."/>
            <person name="Chen G.-Z."/>
            <person name="Liu X.-D."/>
            <person name="Liao X.-Y."/>
            <person name="Jiang Y.-T."/>
            <person name="Yu X."/>
            <person name="Hao Y."/>
            <person name="Huang J."/>
            <person name="Zhao X.-W."/>
            <person name="Ke S."/>
            <person name="Chen Y.-Y."/>
            <person name="Wu W.-L."/>
            <person name="Hsu J.-L."/>
            <person name="Lin Y.-F."/>
            <person name="Huang M.-D."/>
            <person name="Li C.-Y."/>
            <person name="Huang L."/>
            <person name="Wang Z.-W."/>
            <person name="Zhao X."/>
            <person name="Zhong W.-Y."/>
            <person name="Peng D.-H."/>
            <person name="Ahmad S."/>
            <person name="Lan S."/>
            <person name="Zhang J.-S."/>
            <person name="Tsai W.-C."/>
            <person name="Van De Peer Y."/>
            <person name="Liu Z.-J."/>
        </authorList>
    </citation>
    <scope>NUCLEOTIDE SEQUENCE</scope>
    <source>
        <strain evidence="1">CP</strain>
        <tissue evidence="1">Leaves</tissue>
    </source>
</reference>
<comment type="caution">
    <text evidence="1">The sequence shown here is derived from an EMBL/GenBank/DDBJ whole genome shotgun (WGS) entry which is preliminary data.</text>
</comment>
<protein>
    <submittedName>
        <fullName evidence="1">Uncharacterized protein</fullName>
    </submittedName>
</protein>
<sequence>MDMALSLGGTHLKISPINFSHGVFRPPDLRGNRTQHHEVLGGFLIPAAQWARMVSLCHPLRLVGPGALVAVTDNSGLFCLHQL</sequence>
<evidence type="ECO:0000313" key="1">
    <source>
        <dbReference type="EMBL" id="KAK1324327.1"/>
    </source>
</evidence>
<dbReference type="AlphaFoldDB" id="A0AAV9FF24"/>
<dbReference type="EMBL" id="JAUJYO010000001">
    <property type="protein sequence ID" value="KAK1324327.1"/>
    <property type="molecule type" value="Genomic_DNA"/>
</dbReference>
<organism evidence="1 2">
    <name type="scientific">Acorus calamus</name>
    <name type="common">Sweet flag</name>
    <dbReference type="NCBI Taxonomy" id="4465"/>
    <lineage>
        <taxon>Eukaryota</taxon>
        <taxon>Viridiplantae</taxon>
        <taxon>Streptophyta</taxon>
        <taxon>Embryophyta</taxon>
        <taxon>Tracheophyta</taxon>
        <taxon>Spermatophyta</taxon>
        <taxon>Magnoliopsida</taxon>
        <taxon>Liliopsida</taxon>
        <taxon>Acoraceae</taxon>
        <taxon>Acorus</taxon>
    </lineage>
</organism>
<reference evidence="1" key="1">
    <citation type="journal article" date="2023" name="Nat. Commun.">
        <title>Diploid and tetraploid genomes of Acorus and the evolution of monocots.</title>
        <authorList>
            <person name="Ma L."/>
            <person name="Liu K.W."/>
            <person name="Li Z."/>
            <person name="Hsiao Y.Y."/>
            <person name="Qi Y."/>
            <person name="Fu T."/>
            <person name="Tang G.D."/>
            <person name="Zhang D."/>
            <person name="Sun W.H."/>
            <person name="Liu D.K."/>
            <person name="Li Y."/>
            <person name="Chen G.Z."/>
            <person name="Liu X.D."/>
            <person name="Liao X.Y."/>
            <person name="Jiang Y.T."/>
            <person name="Yu X."/>
            <person name="Hao Y."/>
            <person name="Huang J."/>
            <person name="Zhao X.W."/>
            <person name="Ke S."/>
            <person name="Chen Y.Y."/>
            <person name="Wu W.L."/>
            <person name="Hsu J.L."/>
            <person name="Lin Y.F."/>
            <person name="Huang M.D."/>
            <person name="Li C.Y."/>
            <person name="Huang L."/>
            <person name="Wang Z.W."/>
            <person name="Zhao X."/>
            <person name="Zhong W.Y."/>
            <person name="Peng D.H."/>
            <person name="Ahmad S."/>
            <person name="Lan S."/>
            <person name="Zhang J.S."/>
            <person name="Tsai W.C."/>
            <person name="Van de Peer Y."/>
            <person name="Liu Z.J."/>
        </authorList>
    </citation>
    <scope>NUCLEOTIDE SEQUENCE</scope>
    <source>
        <strain evidence="1">CP</strain>
    </source>
</reference>
<name>A0AAV9FF24_ACOCL</name>